<dbReference type="GO" id="GO:0035312">
    <property type="term" value="F:5'-3' DNA exonuclease activity"/>
    <property type="evidence" value="ECO:0007669"/>
    <property type="project" value="TreeGrafter"/>
</dbReference>
<evidence type="ECO:0000313" key="2">
    <source>
        <dbReference type="WBParaSite" id="Hba_12112"/>
    </source>
</evidence>
<organism evidence="1 2">
    <name type="scientific">Heterorhabditis bacteriophora</name>
    <name type="common">Entomopathogenic nematode worm</name>
    <dbReference type="NCBI Taxonomy" id="37862"/>
    <lineage>
        <taxon>Eukaryota</taxon>
        <taxon>Metazoa</taxon>
        <taxon>Ecdysozoa</taxon>
        <taxon>Nematoda</taxon>
        <taxon>Chromadorea</taxon>
        <taxon>Rhabditida</taxon>
        <taxon>Rhabditina</taxon>
        <taxon>Rhabditomorpha</taxon>
        <taxon>Strongyloidea</taxon>
        <taxon>Heterorhabditidae</taxon>
        <taxon>Heterorhabditis</taxon>
    </lineage>
</organism>
<keyword evidence="1" id="KW-1185">Reference proteome</keyword>
<dbReference type="Proteomes" id="UP000095283">
    <property type="component" value="Unplaced"/>
</dbReference>
<protein>
    <submittedName>
        <fullName evidence="2">THAP-type domain-containing protein</fullName>
    </submittedName>
</protein>
<accession>A0A1I7X3M3</accession>
<name>A0A1I7X3M3_HETBA</name>
<dbReference type="Gene3D" id="3.60.15.10">
    <property type="entry name" value="Ribonuclease Z/Hydroxyacylglutathione hydrolase-like"/>
    <property type="match status" value="1"/>
</dbReference>
<dbReference type="PANTHER" id="PTHR23240">
    <property type="entry name" value="DNA CROSS-LINK REPAIR PROTEIN PSO2/SNM1-RELATED"/>
    <property type="match status" value="1"/>
</dbReference>
<sequence>MEPFNNKVQRKSEVNIKQLAEDNWKKRDPRKESDTDSAILVKSPLNRMIESLIPVHKNIIIGRKFIAVDYFTASDLCKYHFLTHAHPDRLIHLNSKWEEPIYCSELTAKIIPIVMGKNNGVNLELLRPLKVGCTHTIDCNLKVRWCKYLILIFKFMKFLYSVFEIPSPFRLISEIEKILTFQCTYKIQNFVIHYVVYLLLNYVEGNGYNYPKTVNKSFIERESANINSFHVEIVTGDLSQRDSC</sequence>
<dbReference type="WBParaSite" id="Hba_12112">
    <property type="protein sequence ID" value="Hba_12112"/>
    <property type="gene ID" value="Hba_12112"/>
</dbReference>
<proteinExistence type="predicted"/>
<dbReference type="GO" id="GO:0003684">
    <property type="term" value="F:damaged DNA binding"/>
    <property type="evidence" value="ECO:0007669"/>
    <property type="project" value="TreeGrafter"/>
</dbReference>
<reference evidence="2" key="1">
    <citation type="submission" date="2016-11" db="UniProtKB">
        <authorList>
            <consortium name="WormBaseParasite"/>
        </authorList>
    </citation>
    <scope>IDENTIFICATION</scope>
</reference>
<dbReference type="InterPro" id="IPR036866">
    <property type="entry name" value="RibonucZ/Hydroxyglut_hydro"/>
</dbReference>
<dbReference type="GO" id="GO:0036297">
    <property type="term" value="P:interstrand cross-link repair"/>
    <property type="evidence" value="ECO:0007669"/>
    <property type="project" value="TreeGrafter"/>
</dbReference>
<dbReference type="AlphaFoldDB" id="A0A1I7X3M3"/>
<dbReference type="PANTHER" id="PTHR23240:SF26">
    <property type="entry name" value="5' EXONUCLEASE APOLLO"/>
    <property type="match status" value="1"/>
</dbReference>
<dbReference type="SUPFAM" id="SSF56281">
    <property type="entry name" value="Metallo-hydrolase/oxidoreductase"/>
    <property type="match status" value="1"/>
</dbReference>
<dbReference type="GO" id="GO:0006303">
    <property type="term" value="P:double-strand break repair via nonhomologous end joining"/>
    <property type="evidence" value="ECO:0007669"/>
    <property type="project" value="TreeGrafter"/>
</dbReference>
<evidence type="ECO:0000313" key="1">
    <source>
        <dbReference type="Proteomes" id="UP000095283"/>
    </source>
</evidence>
<dbReference type="GO" id="GO:0000723">
    <property type="term" value="P:telomere maintenance"/>
    <property type="evidence" value="ECO:0007669"/>
    <property type="project" value="TreeGrafter"/>
</dbReference>